<evidence type="ECO:0000259" key="6">
    <source>
        <dbReference type="PROSITE" id="PS51481"/>
    </source>
</evidence>
<dbReference type="InterPro" id="IPR004006">
    <property type="entry name" value="DhaK_dom"/>
</dbReference>
<dbReference type="FunFam" id="1.25.40.340:FF:000002">
    <property type="entry name" value="Dihydroxyacetone kinase, L subunit"/>
    <property type="match status" value="1"/>
</dbReference>
<dbReference type="GO" id="GO:0005829">
    <property type="term" value="C:cytosol"/>
    <property type="evidence" value="ECO:0007669"/>
    <property type="project" value="TreeGrafter"/>
</dbReference>
<dbReference type="AlphaFoldDB" id="A0A238GZI4"/>
<evidence type="ECO:0000256" key="1">
    <source>
        <dbReference type="ARBA" id="ARBA00022679"/>
    </source>
</evidence>
<dbReference type="NCBIfam" id="NF011049">
    <property type="entry name" value="PRK14479.1"/>
    <property type="match status" value="1"/>
</dbReference>
<dbReference type="PROSITE" id="PS51481">
    <property type="entry name" value="DHAK"/>
    <property type="match status" value="1"/>
</dbReference>
<dbReference type="InterPro" id="IPR004007">
    <property type="entry name" value="DhaL_dom"/>
</dbReference>
<evidence type="ECO:0000313" key="7">
    <source>
        <dbReference type="EMBL" id="SMF98386.1"/>
    </source>
</evidence>
<protein>
    <submittedName>
        <fullName evidence="7">Dihydroxyacetone kinase, ATP-dependent</fullName>
        <ecNumber evidence="7">2.7.1.29</ecNumber>
    </submittedName>
</protein>
<organism evidence="7 8">
    <name type="scientific">Burkholderia singularis</name>
    <dbReference type="NCBI Taxonomy" id="1503053"/>
    <lineage>
        <taxon>Bacteria</taxon>
        <taxon>Pseudomonadati</taxon>
        <taxon>Pseudomonadota</taxon>
        <taxon>Betaproteobacteria</taxon>
        <taxon>Burkholderiales</taxon>
        <taxon>Burkholderiaceae</taxon>
        <taxon>Burkholderia</taxon>
        <taxon>pseudomallei group</taxon>
    </lineage>
</organism>
<dbReference type="Gene3D" id="3.40.50.10440">
    <property type="entry name" value="Dihydroxyacetone kinase, domain 1"/>
    <property type="match status" value="1"/>
</dbReference>
<gene>
    <name evidence="7" type="ORF">BSIN_1669</name>
</gene>
<accession>A0A238GZI4</accession>
<dbReference type="Gene3D" id="3.30.1180.20">
    <property type="entry name" value="Dihydroxyacetone kinase, domain 2"/>
    <property type="match status" value="1"/>
</dbReference>
<keyword evidence="3 7" id="KW-0418">Kinase</keyword>
<sequence length="669" mass="68768">MGACRIRGCHESARRWRLKMRCRAEGGADIALGRRQPVAAGKRAAGRRTTGALPVMAQSGQRIDPAAEAGMRRAQHRWVARAMPTRSAAFTHCPGIVAMKKLINRPADVVREMLEGIARQTPHVAILGDENVLIRRDLPQPAQRPVAIISGGGSGHEPAHGGYVGAGMLSAAVCGEVFTSPSTDAVLAAIRATSGPNGAVLVVKNYTGDRLNFGLAAELARAEGIPVEVVIVSDDVSLRGITPRERRRGIAGTVLVHKLAGAAAERGLALADVAAIANEAASNLGTMGVALDGCTMPGVEQSGFSLADHEIELGLGIHGEKGVKRVSPMPADALADTLVANIAEDQSIGGGDRVALLVNGLGATPDMELSIVLRAAYDSLSRRGVTVERAWAGTFLSALDMPGCSVSVLKLHDGMLEGLDASTQARAWPGGGAVNRNIRIAPATTGAGGALPPLTADGRAWADRLCPALHAVAGTLIDNEPRLTELDSLAGDGDLGASMRRAANAILELPLEAYGAPATVLAALGAALRRAIAGSSGPFYATALLRAARQLAGVSEPSARDWASAFRRGVEAIGDLGGAKPGDRTMLDALVPAVDAFDRELSAGKSAADAWAAAVDAAQQGAQETASMTPRAGRASYLGERAVGSPDGGAVAVACWLRALLPHVVQRAG</sequence>
<evidence type="ECO:0000256" key="4">
    <source>
        <dbReference type="ARBA" id="ARBA00022840"/>
    </source>
</evidence>
<dbReference type="FunFam" id="3.40.50.10440:FF:000001">
    <property type="entry name" value="Dihydroxyacetone kinase, DhaK subunit"/>
    <property type="match status" value="1"/>
</dbReference>
<reference evidence="7 8" key="1">
    <citation type="submission" date="2017-04" db="EMBL/GenBank/DDBJ databases">
        <authorList>
            <person name="Afonso C.L."/>
            <person name="Miller P.J."/>
            <person name="Scott M.A."/>
            <person name="Spackman E."/>
            <person name="Goraichik I."/>
            <person name="Dimitrov K.M."/>
            <person name="Suarez D.L."/>
            <person name="Swayne D.E."/>
        </authorList>
    </citation>
    <scope>NUCLEOTIDE SEQUENCE [LARGE SCALE GENOMIC DNA]</scope>
    <source>
        <strain evidence="7">LMG 28154</strain>
    </source>
</reference>
<keyword evidence="4" id="KW-0067">ATP-binding</keyword>
<evidence type="ECO:0000313" key="8">
    <source>
        <dbReference type="Proteomes" id="UP000198460"/>
    </source>
</evidence>
<proteinExistence type="predicted"/>
<dbReference type="EC" id="2.7.1.29" evidence="7"/>
<dbReference type="SMART" id="SM01120">
    <property type="entry name" value="Dak2"/>
    <property type="match status" value="1"/>
</dbReference>
<dbReference type="PROSITE" id="PS51480">
    <property type="entry name" value="DHAL"/>
    <property type="match status" value="1"/>
</dbReference>
<evidence type="ECO:0000259" key="5">
    <source>
        <dbReference type="PROSITE" id="PS51480"/>
    </source>
</evidence>
<dbReference type="GO" id="GO:0004371">
    <property type="term" value="F:glycerone kinase activity"/>
    <property type="evidence" value="ECO:0007669"/>
    <property type="project" value="UniProtKB-EC"/>
</dbReference>
<dbReference type="SUPFAM" id="SSF101473">
    <property type="entry name" value="DhaL-like"/>
    <property type="match status" value="1"/>
</dbReference>
<name>A0A238GZI4_9BURK</name>
<dbReference type="InterPro" id="IPR050861">
    <property type="entry name" value="Dihydroxyacetone_Kinase"/>
</dbReference>
<dbReference type="GO" id="GO:0019563">
    <property type="term" value="P:glycerol catabolic process"/>
    <property type="evidence" value="ECO:0007669"/>
    <property type="project" value="TreeGrafter"/>
</dbReference>
<dbReference type="Pfam" id="PF02733">
    <property type="entry name" value="Dak1"/>
    <property type="match status" value="1"/>
</dbReference>
<feature type="domain" description="DhaL" evidence="5">
    <location>
        <begin position="463"/>
        <end position="662"/>
    </location>
</feature>
<dbReference type="SUPFAM" id="SSF82549">
    <property type="entry name" value="DAK1/DegV-like"/>
    <property type="match status" value="1"/>
</dbReference>
<dbReference type="InterPro" id="IPR036117">
    <property type="entry name" value="DhaL_dom_sf"/>
</dbReference>
<dbReference type="PANTHER" id="PTHR28629:SF4">
    <property type="entry name" value="TRIOKINASE_FMN CYCLASE"/>
    <property type="match status" value="1"/>
</dbReference>
<dbReference type="FunFam" id="3.30.1180.20:FF:000001">
    <property type="entry name" value="Dihydroxyacetone kinase 1"/>
    <property type="match status" value="1"/>
</dbReference>
<dbReference type="Proteomes" id="UP000198460">
    <property type="component" value="Unassembled WGS sequence"/>
</dbReference>
<dbReference type="GO" id="GO:0005524">
    <property type="term" value="F:ATP binding"/>
    <property type="evidence" value="ECO:0007669"/>
    <property type="project" value="UniProtKB-KW"/>
</dbReference>
<dbReference type="Pfam" id="PF02734">
    <property type="entry name" value="Dak2"/>
    <property type="match status" value="1"/>
</dbReference>
<dbReference type="PANTHER" id="PTHR28629">
    <property type="entry name" value="TRIOKINASE/FMN CYCLASE"/>
    <property type="match status" value="1"/>
</dbReference>
<feature type="domain" description="DhaK" evidence="6">
    <location>
        <begin position="105"/>
        <end position="428"/>
    </location>
</feature>
<dbReference type="EMBL" id="FXAN01000025">
    <property type="protein sequence ID" value="SMF98386.1"/>
    <property type="molecule type" value="Genomic_DNA"/>
</dbReference>
<keyword evidence="1 7" id="KW-0808">Transferase</keyword>
<evidence type="ECO:0000256" key="3">
    <source>
        <dbReference type="ARBA" id="ARBA00022777"/>
    </source>
</evidence>
<keyword evidence="2" id="KW-0547">Nucleotide-binding</keyword>
<evidence type="ECO:0000256" key="2">
    <source>
        <dbReference type="ARBA" id="ARBA00022741"/>
    </source>
</evidence>
<dbReference type="Gene3D" id="1.25.40.340">
    <property type="match status" value="1"/>
</dbReference>